<feature type="compositionally biased region" description="Pro residues" evidence="1">
    <location>
        <begin position="638"/>
        <end position="657"/>
    </location>
</feature>
<keyword evidence="2" id="KW-1133">Transmembrane helix</keyword>
<feature type="compositionally biased region" description="Basic and acidic residues" evidence="1">
    <location>
        <begin position="13"/>
        <end position="22"/>
    </location>
</feature>
<feature type="region of interest" description="Disordered" evidence="1">
    <location>
        <begin position="385"/>
        <end position="409"/>
    </location>
</feature>
<evidence type="ECO:0000256" key="2">
    <source>
        <dbReference type="SAM" id="Phobius"/>
    </source>
</evidence>
<feature type="compositionally biased region" description="Basic residues" evidence="1">
    <location>
        <begin position="1"/>
        <end position="12"/>
    </location>
</feature>
<dbReference type="Proteomes" id="UP000522688">
    <property type="component" value="Unassembled WGS sequence"/>
</dbReference>
<dbReference type="InterPro" id="IPR013783">
    <property type="entry name" value="Ig-like_fold"/>
</dbReference>
<name>A0A7W3JFY6_9MICO</name>
<keyword evidence="3" id="KW-0560">Oxidoreductase</keyword>
<gene>
    <name evidence="3" type="ORF">FB463_000304</name>
</gene>
<dbReference type="Pfam" id="PF13620">
    <property type="entry name" value="CarboxypepD_reg"/>
    <property type="match status" value="3"/>
</dbReference>
<feature type="region of interest" description="Disordered" evidence="1">
    <location>
        <begin position="1"/>
        <end position="24"/>
    </location>
</feature>
<dbReference type="GO" id="GO:0051213">
    <property type="term" value="F:dioxygenase activity"/>
    <property type="evidence" value="ECO:0007669"/>
    <property type="project" value="UniProtKB-KW"/>
</dbReference>
<keyword evidence="3" id="KW-0223">Dioxygenase</keyword>
<dbReference type="Gene3D" id="2.60.40.10">
    <property type="entry name" value="Immunoglobulins"/>
    <property type="match status" value="1"/>
</dbReference>
<feature type="transmembrane region" description="Helical" evidence="2">
    <location>
        <begin position="775"/>
        <end position="794"/>
    </location>
</feature>
<accession>A0A7W3JFY6</accession>
<evidence type="ECO:0000256" key="1">
    <source>
        <dbReference type="SAM" id="MobiDB-lite"/>
    </source>
</evidence>
<organism evidence="3 4">
    <name type="scientific">Frigoribacterium faeni</name>
    <dbReference type="NCBI Taxonomy" id="145483"/>
    <lineage>
        <taxon>Bacteria</taxon>
        <taxon>Bacillati</taxon>
        <taxon>Actinomycetota</taxon>
        <taxon>Actinomycetes</taxon>
        <taxon>Micrococcales</taxon>
        <taxon>Microbacteriaceae</taxon>
        <taxon>Frigoribacterium</taxon>
    </lineage>
</organism>
<feature type="region of interest" description="Disordered" evidence="1">
    <location>
        <begin position="480"/>
        <end position="504"/>
    </location>
</feature>
<proteinExistence type="predicted"/>
<dbReference type="Gene3D" id="2.60.40.1120">
    <property type="entry name" value="Carboxypeptidase-like, regulatory domain"/>
    <property type="match status" value="1"/>
</dbReference>
<evidence type="ECO:0000313" key="3">
    <source>
        <dbReference type="EMBL" id="MBA8812080.1"/>
    </source>
</evidence>
<sequence>MAVHRPSTHRSSAHRDARDASRPGRAGRVAAVGLAAVLAVASALGGAVPASAAPAYDWGSFTVQRAASGAGFVGTMTLDGGFPATSFTTNASGATAPSGASVWQADGTPPGAVYQSSRGQTYLNLRPLRNNPTPAAASVTTYAFDGLTPSTGWSFVLGDIDADQATIAATGADGLPVATAALGFQGVYNYCRQPGGPSCDPAGVGDVPRWDETTSTLIGNPAGSDTEGASGWFSPSVPLSSLTVTYQQRVGSPVYQTWFATRTSAASGIARSTVDGTTTPYAGGAVTVTDASGRTIATTTTDADGAYTLPALTAAPGYTVTITPPDGADGATSRTFSLVDGDRADLDFAFTTTTAPEPATVDITGTITDETGDPVADTPIEIIPADEPTAPDVSTTTDDTGTFDAPGLAPETDYTIIVDGDTDRPIEFTTPALDAPNPPLELALPDAPVDPTPATVDITGTITDETGDPVADTPIEIIPADEPTAPDVSTTTDDTGTFDAPGLAPETDYTIIVDGDTDRPIEFTTPALDAPNPPLDLALPDAPVDPTPATVDVTGTITDETGDPVADTPIEIIPADEPTAPDVSTTTDDTGAFDAPGLAPETDYTIIVDGDTDRPIEFTTPALDAPNPPLELALPDAPVDPTPEPTPTPTPEPTPTPVPATVSVDGTVSDILGAPVTDAPVEVLPVESADVVAASTTDASGAFVVDGLAPDTDYRLFVDGYSVAVFTTGADDVSLGSLILVRGVVPTPDDPIGGPSVGGPGTGLAFTGSDTGAPIGVAAGLVALGLVLTAGAAVRRRRAAVEERE</sequence>
<dbReference type="AlphaFoldDB" id="A0A7W3JFY6"/>
<dbReference type="RefSeq" id="WP_182501087.1">
    <property type="nucleotide sequence ID" value="NZ_JACGWW010000001.1"/>
</dbReference>
<dbReference type="GO" id="GO:0005975">
    <property type="term" value="P:carbohydrate metabolic process"/>
    <property type="evidence" value="ECO:0007669"/>
    <property type="project" value="UniProtKB-ARBA"/>
</dbReference>
<dbReference type="InterPro" id="IPR008969">
    <property type="entry name" value="CarboxyPept-like_regulatory"/>
</dbReference>
<keyword evidence="2" id="KW-0812">Transmembrane</keyword>
<protein>
    <submittedName>
        <fullName evidence="3">Protocatechuate 3,4-dioxygenase beta subunit</fullName>
    </submittedName>
</protein>
<dbReference type="SUPFAM" id="SSF49478">
    <property type="entry name" value="Cna protein B-type domain"/>
    <property type="match status" value="1"/>
</dbReference>
<dbReference type="SUPFAM" id="SSF49464">
    <property type="entry name" value="Carboxypeptidase regulatory domain-like"/>
    <property type="match status" value="4"/>
</dbReference>
<comment type="caution">
    <text evidence="3">The sequence shown here is derived from an EMBL/GenBank/DDBJ whole genome shotgun (WGS) entry which is preliminary data.</text>
</comment>
<keyword evidence="2" id="KW-0472">Membrane</keyword>
<evidence type="ECO:0000313" key="4">
    <source>
        <dbReference type="Proteomes" id="UP000522688"/>
    </source>
</evidence>
<reference evidence="3 4" key="1">
    <citation type="submission" date="2020-07" db="EMBL/GenBank/DDBJ databases">
        <title>Sequencing the genomes of 1000 actinobacteria strains.</title>
        <authorList>
            <person name="Klenk H.-P."/>
        </authorList>
    </citation>
    <scope>NUCLEOTIDE SEQUENCE [LARGE SCALE GENOMIC DNA]</scope>
    <source>
        <strain evidence="3 4">DSM 10309</strain>
    </source>
</reference>
<dbReference type="EMBL" id="JACGWW010000001">
    <property type="protein sequence ID" value="MBA8812080.1"/>
    <property type="molecule type" value="Genomic_DNA"/>
</dbReference>
<feature type="region of interest" description="Disordered" evidence="1">
    <location>
        <begin position="634"/>
        <end position="657"/>
    </location>
</feature>